<evidence type="ECO:0000313" key="2">
    <source>
        <dbReference type="Proteomes" id="UP000789405"/>
    </source>
</evidence>
<dbReference type="Proteomes" id="UP000789405">
    <property type="component" value="Unassembled WGS sequence"/>
</dbReference>
<name>A0A9N9K9J1_9GLOM</name>
<evidence type="ECO:0000313" key="1">
    <source>
        <dbReference type="EMBL" id="CAG8818757.1"/>
    </source>
</evidence>
<dbReference type="EMBL" id="CAJVPY010056985">
    <property type="protein sequence ID" value="CAG8818757.1"/>
    <property type="molecule type" value="Genomic_DNA"/>
</dbReference>
<keyword evidence="2" id="KW-1185">Reference proteome</keyword>
<gene>
    <name evidence="1" type="ORF">DERYTH_LOCUS26676</name>
</gene>
<feature type="non-terminal residue" evidence="1">
    <location>
        <position position="1"/>
    </location>
</feature>
<feature type="non-terminal residue" evidence="1">
    <location>
        <position position="44"/>
    </location>
</feature>
<dbReference type="AlphaFoldDB" id="A0A9N9K9J1"/>
<organism evidence="1 2">
    <name type="scientific">Dentiscutata erythropus</name>
    <dbReference type="NCBI Taxonomy" id="1348616"/>
    <lineage>
        <taxon>Eukaryota</taxon>
        <taxon>Fungi</taxon>
        <taxon>Fungi incertae sedis</taxon>
        <taxon>Mucoromycota</taxon>
        <taxon>Glomeromycotina</taxon>
        <taxon>Glomeromycetes</taxon>
        <taxon>Diversisporales</taxon>
        <taxon>Gigasporaceae</taxon>
        <taxon>Dentiscutata</taxon>
    </lineage>
</organism>
<protein>
    <submittedName>
        <fullName evidence="1">20151_t:CDS:1</fullName>
    </submittedName>
</protein>
<accession>A0A9N9K9J1</accession>
<comment type="caution">
    <text evidence="1">The sequence shown here is derived from an EMBL/GenBank/DDBJ whole genome shotgun (WGS) entry which is preliminary data.</text>
</comment>
<proteinExistence type="predicted"/>
<reference evidence="1" key="1">
    <citation type="submission" date="2021-06" db="EMBL/GenBank/DDBJ databases">
        <authorList>
            <person name="Kallberg Y."/>
            <person name="Tangrot J."/>
            <person name="Rosling A."/>
        </authorList>
    </citation>
    <scope>NUCLEOTIDE SEQUENCE</scope>
    <source>
        <strain evidence="1">MA453B</strain>
    </source>
</reference>
<sequence length="44" mass="5073">AEVASLQTCAENYYSQLLDICKLLENKAKEVIRTESKLDEKQQK</sequence>